<evidence type="ECO:0000256" key="8">
    <source>
        <dbReference type="ARBA" id="ARBA00022967"/>
    </source>
</evidence>
<dbReference type="InterPro" id="IPR050086">
    <property type="entry name" value="MetN_ABC_transporter-like"/>
</dbReference>
<dbReference type="SUPFAM" id="SSF52540">
    <property type="entry name" value="P-loop containing nucleoside triphosphate hydrolases"/>
    <property type="match status" value="1"/>
</dbReference>
<dbReference type="PANTHER" id="PTHR43166:SF30">
    <property type="entry name" value="METHIONINE IMPORT ATP-BINDING PROTEIN METN"/>
    <property type="match status" value="1"/>
</dbReference>
<dbReference type="SUPFAM" id="SSF55021">
    <property type="entry name" value="ACT-like"/>
    <property type="match status" value="1"/>
</dbReference>
<keyword evidence="6" id="KW-0547">Nucleotide-binding</keyword>
<dbReference type="FunFam" id="3.40.50.300:FF:000056">
    <property type="entry name" value="Cell division ATP-binding protein FtsE"/>
    <property type="match status" value="1"/>
</dbReference>
<dbReference type="InterPro" id="IPR045865">
    <property type="entry name" value="ACT-like_dom_sf"/>
</dbReference>
<dbReference type="GO" id="GO:0005524">
    <property type="term" value="F:ATP binding"/>
    <property type="evidence" value="ECO:0007669"/>
    <property type="project" value="UniProtKB-KW"/>
</dbReference>
<accession>A0A095Z5Y6</accession>
<dbReference type="SMART" id="SM00382">
    <property type="entry name" value="AAA"/>
    <property type="match status" value="1"/>
</dbReference>
<proteinExistence type="inferred from homology"/>
<evidence type="ECO:0000256" key="5">
    <source>
        <dbReference type="ARBA" id="ARBA00022475"/>
    </source>
</evidence>
<keyword evidence="5" id="KW-1003">Cell membrane</keyword>
<dbReference type="CDD" id="cd03258">
    <property type="entry name" value="ABC_MetN_methionine_transporter"/>
    <property type="match status" value="1"/>
</dbReference>
<dbReference type="Gene3D" id="3.40.50.300">
    <property type="entry name" value="P-loop containing nucleotide triphosphate hydrolases"/>
    <property type="match status" value="1"/>
</dbReference>
<evidence type="ECO:0000313" key="13">
    <source>
        <dbReference type="Proteomes" id="UP000029629"/>
    </source>
</evidence>
<dbReference type="PANTHER" id="PTHR43166">
    <property type="entry name" value="AMINO ACID IMPORT ATP-BINDING PROTEIN"/>
    <property type="match status" value="1"/>
</dbReference>
<dbReference type="Pfam" id="PF00005">
    <property type="entry name" value="ABC_tran"/>
    <property type="match status" value="1"/>
</dbReference>
<evidence type="ECO:0000256" key="4">
    <source>
        <dbReference type="ARBA" id="ARBA00022448"/>
    </source>
</evidence>
<dbReference type="InterPro" id="IPR018449">
    <property type="entry name" value="NIL_domain"/>
</dbReference>
<dbReference type="Pfam" id="PF09383">
    <property type="entry name" value="NIL"/>
    <property type="match status" value="1"/>
</dbReference>
<keyword evidence="8" id="KW-1278">Translocase</keyword>
<keyword evidence="7 12" id="KW-0067">ATP-binding</keyword>
<keyword evidence="13" id="KW-1185">Reference proteome</keyword>
<organism evidence="12 13">
    <name type="scientific">Oligella urethralis DNF00040</name>
    <dbReference type="NCBI Taxonomy" id="1401065"/>
    <lineage>
        <taxon>Bacteria</taxon>
        <taxon>Pseudomonadati</taxon>
        <taxon>Pseudomonadota</taxon>
        <taxon>Betaproteobacteria</taxon>
        <taxon>Burkholderiales</taxon>
        <taxon>Alcaligenaceae</taxon>
        <taxon>Oligella</taxon>
    </lineage>
</organism>
<comment type="function">
    <text evidence="1">Part of the ABC transporter FtsEX involved in cellular division. Important for assembly or stability of the septal ring.</text>
</comment>
<comment type="similarity">
    <text evidence="2">Belongs to the ABC transporter superfamily.</text>
</comment>
<evidence type="ECO:0000256" key="7">
    <source>
        <dbReference type="ARBA" id="ARBA00022840"/>
    </source>
</evidence>
<dbReference type="eggNOG" id="COG1135">
    <property type="taxonomic scope" value="Bacteria"/>
</dbReference>
<dbReference type="InterPro" id="IPR041701">
    <property type="entry name" value="MetN_ABC"/>
</dbReference>
<dbReference type="Proteomes" id="UP000029629">
    <property type="component" value="Unassembled WGS sequence"/>
</dbReference>
<comment type="caution">
    <text evidence="12">The sequence shown here is derived from an EMBL/GenBank/DDBJ whole genome shotgun (WGS) entry which is preliminary data.</text>
</comment>
<dbReference type="EMBL" id="JRNI01000030">
    <property type="protein sequence ID" value="KGF30093.1"/>
    <property type="molecule type" value="Genomic_DNA"/>
</dbReference>
<gene>
    <name evidence="12" type="ORF">HMPREF2130_07835</name>
</gene>
<feature type="domain" description="ABC transporter" evidence="11">
    <location>
        <begin position="2"/>
        <end position="242"/>
    </location>
</feature>
<evidence type="ECO:0000256" key="10">
    <source>
        <dbReference type="ARBA" id="ARBA00023136"/>
    </source>
</evidence>
<dbReference type="PROSITE" id="PS00211">
    <property type="entry name" value="ABC_TRANSPORTER_1"/>
    <property type="match status" value="1"/>
</dbReference>
<evidence type="ECO:0000256" key="9">
    <source>
        <dbReference type="ARBA" id="ARBA00022970"/>
    </source>
</evidence>
<evidence type="ECO:0000256" key="2">
    <source>
        <dbReference type="ARBA" id="ARBA00005417"/>
    </source>
</evidence>
<evidence type="ECO:0000256" key="3">
    <source>
        <dbReference type="ARBA" id="ARBA00020019"/>
    </source>
</evidence>
<reference evidence="12 13" key="1">
    <citation type="submission" date="2014-07" db="EMBL/GenBank/DDBJ databases">
        <authorList>
            <person name="McCorrison J."/>
            <person name="Sanka R."/>
            <person name="Torralba M."/>
            <person name="Gillis M."/>
            <person name="Haft D.H."/>
            <person name="Methe B."/>
            <person name="Sutton G."/>
            <person name="Nelson K.E."/>
        </authorList>
    </citation>
    <scope>NUCLEOTIDE SEQUENCE [LARGE SCALE GENOMIC DNA]</scope>
    <source>
        <strain evidence="12 13">DNF00040</strain>
    </source>
</reference>
<keyword evidence="9" id="KW-0029">Amino-acid transport</keyword>
<name>A0A095Z5Y6_9BURK</name>
<dbReference type="OrthoDB" id="9802264at2"/>
<keyword evidence="10" id="KW-0472">Membrane</keyword>
<evidence type="ECO:0000259" key="11">
    <source>
        <dbReference type="PROSITE" id="PS50893"/>
    </source>
</evidence>
<evidence type="ECO:0000256" key="6">
    <source>
        <dbReference type="ARBA" id="ARBA00022741"/>
    </source>
</evidence>
<evidence type="ECO:0000313" key="12">
    <source>
        <dbReference type="EMBL" id="KGF30093.1"/>
    </source>
</evidence>
<dbReference type="GO" id="GO:0005886">
    <property type="term" value="C:plasma membrane"/>
    <property type="evidence" value="ECO:0007669"/>
    <property type="project" value="UniProtKB-ARBA"/>
</dbReference>
<dbReference type="InterPro" id="IPR027417">
    <property type="entry name" value="P-loop_NTPase"/>
</dbReference>
<dbReference type="InterPro" id="IPR003439">
    <property type="entry name" value="ABC_transporter-like_ATP-bd"/>
</dbReference>
<dbReference type="SMART" id="SM00930">
    <property type="entry name" value="NIL"/>
    <property type="match status" value="1"/>
</dbReference>
<dbReference type="AlphaFoldDB" id="A0A095Z5Y6"/>
<dbReference type="GO" id="GO:0006865">
    <property type="term" value="P:amino acid transport"/>
    <property type="evidence" value="ECO:0007669"/>
    <property type="project" value="UniProtKB-KW"/>
</dbReference>
<protein>
    <recommendedName>
        <fullName evidence="3">Cell division ATP-binding protein FtsE</fullName>
    </recommendedName>
</protein>
<dbReference type="InterPro" id="IPR017871">
    <property type="entry name" value="ABC_transporter-like_CS"/>
</dbReference>
<dbReference type="Gene3D" id="3.30.70.260">
    <property type="match status" value="1"/>
</dbReference>
<dbReference type="PROSITE" id="PS50893">
    <property type="entry name" value="ABC_TRANSPORTER_2"/>
    <property type="match status" value="1"/>
</dbReference>
<sequence length="338" mass="37310">MIRLEHIYKRFETRGRPVHTALSDVNLGIERGAIYGIIGRSGAGKSTLIRLLNLLERPSSGKVYFNNEDISAFRGAQLRQLRHRIGMVFQHFNLLSSRTVLDNVCLPLRLLGVSKQDREARALELLEIVGLTEHTHKYPAQLSGGQKQRVGIARALANNPELLLCDEATSALDPETTQAILALLKDINQRLGITIVLITHSMDVIRSVCDRVAVLDQGHLVEEGEVIDVFLHPQHQTTQSLLQESSGVDAQAWKRLVKDSGVQVLRLSYRGESTSQPIISHLSRELGVQVSILQGTVGQLKDTAYGQLVVSIDGDAAQQAQVTQFLAANHVTYEVLEA</sequence>
<dbReference type="RefSeq" id="WP_036559769.1">
    <property type="nucleotide sequence ID" value="NZ_JRNI01000030.1"/>
</dbReference>
<dbReference type="GO" id="GO:0016887">
    <property type="term" value="F:ATP hydrolysis activity"/>
    <property type="evidence" value="ECO:0007669"/>
    <property type="project" value="InterPro"/>
</dbReference>
<dbReference type="InterPro" id="IPR003593">
    <property type="entry name" value="AAA+_ATPase"/>
</dbReference>
<evidence type="ECO:0000256" key="1">
    <source>
        <dbReference type="ARBA" id="ARBA00002579"/>
    </source>
</evidence>
<keyword evidence="4" id="KW-0813">Transport</keyword>